<proteinExistence type="predicted"/>
<feature type="compositionally biased region" description="Basic and acidic residues" evidence="1">
    <location>
        <begin position="192"/>
        <end position="220"/>
    </location>
</feature>
<dbReference type="PANTHER" id="PTHR33317">
    <property type="entry name" value="POLYNUCLEOTIDYL TRANSFERASE, RIBONUCLEASE H-LIKE SUPERFAMILY PROTEIN"/>
    <property type="match status" value="1"/>
</dbReference>
<reference evidence="2 3" key="1">
    <citation type="submission" date="2022-07" db="EMBL/GenBank/DDBJ databases">
        <title>Genome-wide signatures of adaptation to extreme environments.</title>
        <authorList>
            <person name="Cho C.H."/>
            <person name="Yoon H.S."/>
        </authorList>
    </citation>
    <scope>NUCLEOTIDE SEQUENCE [LARGE SCALE GENOMIC DNA]</scope>
    <source>
        <strain evidence="2 3">108.79 E11</strain>
    </source>
</reference>
<dbReference type="GO" id="GO:0000967">
    <property type="term" value="P:rRNA 5'-end processing"/>
    <property type="evidence" value="ECO:0007669"/>
    <property type="project" value="TreeGrafter"/>
</dbReference>
<gene>
    <name evidence="2" type="ORF">GAYE_SCF20G4065</name>
</gene>
<sequence>MMELAFLGDIFFPSRVFVWKKSSFLKRRIGEIDVKTRRCSSAGLVFPFQKSLLVASFIGRKAVGVDYGMNRHDNNNDLLLNKLREIVFSERAEIIVIGLPLSARVEYPSGQTQKAMDFAQLVANSFPKQQVYLCDEKYTSIVANERLAERGISAKNSKDLVDSEAAVVLLERFFGGWSTDETGTYLKLVKSQQEETSRGQDGMSEEKGNHPKYTPYREWRQNLLREQS</sequence>
<dbReference type="EMBL" id="JANCYU010000037">
    <property type="protein sequence ID" value="KAK4526151.1"/>
    <property type="molecule type" value="Genomic_DNA"/>
</dbReference>
<dbReference type="Pfam" id="PF03652">
    <property type="entry name" value="RuvX"/>
    <property type="match status" value="1"/>
</dbReference>
<dbReference type="PANTHER" id="PTHR33317:SF4">
    <property type="entry name" value="POLYNUCLEOTIDYL TRANSFERASE, RIBONUCLEASE H-LIKE SUPERFAMILY PROTEIN"/>
    <property type="match status" value="1"/>
</dbReference>
<dbReference type="Gene3D" id="3.30.420.140">
    <property type="entry name" value="YqgF/RNase H-like domain"/>
    <property type="match status" value="1"/>
</dbReference>
<dbReference type="CDD" id="cd16964">
    <property type="entry name" value="YqgF"/>
    <property type="match status" value="1"/>
</dbReference>
<dbReference type="SUPFAM" id="SSF53098">
    <property type="entry name" value="Ribonuclease H-like"/>
    <property type="match status" value="1"/>
</dbReference>
<dbReference type="Proteomes" id="UP001300502">
    <property type="component" value="Unassembled WGS sequence"/>
</dbReference>
<name>A0AAV9IG01_9RHOD</name>
<accession>A0AAV9IG01</accession>
<dbReference type="InterPro" id="IPR005227">
    <property type="entry name" value="YqgF"/>
</dbReference>
<comment type="caution">
    <text evidence="2">The sequence shown here is derived from an EMBL/GenBank/DDBJ whole genome shotgun (WGS) entry which is preliminary data.</text>
</comment>
<evidence type="ECO:0000313" key="3">
    <source>
        <dbReference type="Proteomes" id="UP001300502"/>
    </source>
</evidence>
<protein>
    <recommendedName>
        <fullName evidence="4">Holliday junction resolvase</fullName>
    </recommendedName>
</protein>
<evidence type="ECO:0008006" key="4">
    <source>
        <dbReference type="Google" id="ProtNLM"/>
    </source>
</evidence>
<evidence type="ECO:0000256" key="1">
    <source>
        <dbReference type="SAM" id="MobiDB-lite"/>
    </source>
</evidence>
<dbReference type="AlphaFoldDB" id="A0AAV9IG01"/>
<evidence type="ECO:0000313" key="2">
    <source>
        <dbReference type="EMBL" id="KAK4526151.1"/>
    </source>
</evidence>
<dbReference type="NCBIfam" id="TIGR00250">
    <property type="entry name" value="RNAse_H_YqgF"/>
    <property type="match status" value="1"/>
</dbReference>
<feature type="region of interest" description="Disordered" evidence="1">
    <location>
        <begin position="191"/>
        <end position="228"/>
    </location>
</feature>
<keyword evidence="3" id="KW-1185">Reference proteome</keyword>
<organism evidence="2 3">
    <name type="scientific">Galdieria yellowstonensis</name>
    <dbReference type="NCBI Taxonomy" id="3028027"/>
    <lineage>
        <taxon>Eukaryota</taxon>
        <taxon>Rhodophyta</taxon>
        <taxon>Bangiophyceae</taxon>
        <taxon>Galdieriales</taxon>
        <taxon>Galdieriaceae</taxon>
        <taxon>Galdieria</taxon>
    </lineage>
</organism>
<dbReference type="InterPro" id="IPR037027">
    <property type="entry name" value="YqgF/RNaseH-like_dom_sf"/>
</dbReference>
<dbReference type="InterPro" id="IPR012337">
    <property type="entry name" value="RNaseH-like_sf"/>
</dbReference>